<gene>
    <name evidence="4" type="primary">immR_5</name>
    <name evidence="4" type="ORF">NCTC10138_01029</name>
</gene>
<dbReference type="InterPro" id="IPR010982">
    <property type="entry name" value="Lambda_DNA-bd_dom_sf"/>
</dbReference>
<keyword evidence="1" id="KW-0238">DNA-binding</keyword>
<dbReference type="SUPFAM" id="SSF47413">
    <property type="entry name" value="lambda repressor-like DNA-binding domains"/>
    <property type="match status" value="1"/>
</dbReference>
<evidence type="ECO:0000259" key="3">
    <source>
        <dbReference type="PROSITE" id="PS50943"/>
    </source>
</evidence>
<keyword evidence="2" id="KW-0472">Membrane</keyword>
<dbReference type="STRING" id="1278311.GCA_000428705_00362"/>
<dbReference type="AlphaFoldDB" id="A0A449BEB6"/>
<keyword evidence="2" id="KW-1133">Transmembrane helix</keyword>
<dbReference type="PANTHER" id="PTHR46558">
    <property type="entry name" value="TRACRIPTIONAL REGULATORY PROTEIN-RELATED-RELATED"/>
    <property type="match status" value="1"/>
</dbReference>
<dbReference type="Proteomes" id="UP000289841">
    <property type="component" value="Chromosome"/>
</dbReference>
<dbReference type="GO" id="GO:0003677">
    <property type="term" value="F:DNA binding"/>
    <property type="evidence" value="ECO:0007669"/>
    <property type="project" value="UniProtKB-KW"/>
</dbReference>
<evidence type="ECO:0000256" key="1">
    <source>
        <dbReference type="ARBA" id="ARBA00023125"/>
    </source>
</evidence>
<dbReference type="Pfam" id="PF01744">
    <property type="entry name" value="GLTT"/>
    <property type="match status" value="1"/>
</dbReference>
<dbReference type="RefSeq" id="WP_026390059.1">
    <property type="nucleotide sequence ID" value="NZ_LR215048.1"/>
</dbReference>
<feature type="transmembrane region" description="Helical" evidence="2">
    <location>
        <begin position="119"/>
        <end position="149"/>
    </location>
</feature>
<proteinExistence type="predicted"/>
<feature type="domain" description="HTH cro/C1-type" evidence="3">
    <location>
        <begin position="7"/>
        <end position="61"/>
    </location>
</feature>
<keyword evidence="5" id="KW-1185">Reference proteome</keyword>
<dbReference type="SMART" id="SM00530">
    <property type="entry name" value="HTH_XRE"/>
    <property type="match status" value="1"/>
</dbReference>
<dbReference type="EMBL" id="LR215048">
    <property type="protein sequence ID" value="VEU80650.1"/>
    <property type="molecule type" value="Genomic_DNA"/>
</dbReference>
<dbReference type="InterPro" id="IPR001387">
    <property type="entry name" value="Cro/C1-type_HTH"/>
</dbReference>
<feature type="transmembrane region" description="Helical" evidence="2">
    <location>
        <begin position="155"/>
        <end position="180"/>
    </location>
</feature>
<dbReference type="CDD" id="cd00093">
    <property type="entry name" value="HTH_XRE"/>
    <property type="match status" value="1"/>
</dbReference>
<keyword evidence="2" id="KW-0812">Transmembrane</keyword>
<name>A0A449BEB6_HAPAX</name>
<evidence type="ECO:0000256" key="2">
    <source>
        <dbReference type="SAM" id="Phobius"/>
    </source>
</evidence>
<dbReference type="PANTHER" id="PTHR46558:SF13">
    <property type="entry name" value="HTH-TYPE TRANSCRIPTIONAL REGULATOR IMMR"/>
    <property type="match status" value="1"/>
</dbReference>
<dbReference type="OrthoDB" id="9801008at2"/>
<dbReference type="KEGG" id="aaxa:NCTC10138_01029"/>
<dbReference type="Pfam" id="PF01381">
    <property type="entry name" value="HTH_3"/>
    <property type="match status" value="1"/>
</dbReference>
<dbReference type="Gene3D" id="1.10.260.40">
    <property type="entry name" value="lambda repressor-like DNA-binding domains"/>
    <property type="match status" value="1"/>
</dbReference>
<evidence type="ECO:0000313" key="4">
    <source>
        <dbReference type="EMBL" id="VEU80650.1"/>
    </source>
</evidence>
<accession>A0A449BEB6</accession>
<protein>
    <submittedName>
        <fullName evidence="4">HTH-type transcriptional regulator immR</fullName>
    </submittedName>
</protein>
<reference evidence="4 5" key="1">
    <citation type="submission" date="2019-01" db="EMBL/GenBank/DDBJ databases">
        <authorList>
            <consortium name="Pathogen Informatics"/>
        </authorList>
    </citation>
    <scope>NUCLEOTIDE SEQUENCE [LARGE SCALE GENOMIC DNA]</scope>
    <source>
        <strain evidence="4 5">NCTC10138</strain>
    </source>
</reference>
<sequence>MTLGEKVTKLRKEKAMTQEQLAEILDVSRQSVSKWEQDIAYPETDKIIKIAKLFDVSLDYLLLDREIDEKPRKISFSKGFNYEYKSKKKILGMPLIHINIGFGKVAKGFISIGFISKGIISLGLISLGFLSMGLFSLGLISLAVFSLGIISLGAISFGVIAIGAIAIGVFSIGAVSVGYFSVGALAIGKYGAYGDTARALIAIGDTKSFGSMFSGNLESAKNNKELIINVLDNDTPKLLKLFKDWFLSITGLFRK</sequence>
<dbReference type="InterPro" id="IPR008164">
    <property type="entry name" value="XGLTT_rpt"/>
</dbReference>
<dbReference type="PROSITE" id="PS50943">
    <property type="entry name" value="HTH_CROC1"/>
    <property type="match status" value="1"/>
</dbReference>
<organism evidence="4 5">
    <name type="scientific">Haploplasma axanthum</name>
    <name type="common">Acholeplasma axanthum</name>
    <dbReference type="NCBI Taxonomy" id="29552"/>
    <lineage>
        <taxon>Bacteria</taxon>
        <taxon>Bacillati</taxon>
        <taxon>Mycoplasmatota</taxon>
        <taxon>Mollicutes</taxon>
        <taxon>Acholeplasmatales</taxon>
        <taxon>Acholeplasmataceae</taxon>
        <taxon>Haploplasma</taxon>
    </lineage>
</organism>
<evidence type="ECO:0000313" key="5">
    <source>
        <dbReference type="Proteomes" id="UP000289841"/>
    </source>
</evidence>